<evidence type="ECO:0008006" key="4">
    <source>
        <dbReference type="Google" id="ProtNLM"/>
    </source>
</evidence>
<gene>
    <name evidence="2" type="ORF">E4K67_24785</name>
</gene>
<keyword evidence="3" id="KW-1185">Reference proteome</keyword>
<evidence type="ECO:0000313" key="2">
    <source>
        <dbReference type="EMBL" id="TGE35536.1"/>
    </source>
</evidence>
<comment type="caution">
    <text evidence="2">The sequence shown here is derived from an EMBL/GenBank/DDBJ whole genome shotgun (WGS) entry which is preliminary data.</text>
</comment>
<protein>
    <recommendedName>
        <fullName evidence="4">DUF2680 domain-containing protein</fullName>
    </recommendedName>
</protein>
<dbReference type="EMBL" id="SPQQ01000013">
    <property type="protein sequence ID" value="TGE35536.1"/>
    <property type="molecule type" value="Genomic_DNA"/>
</dbReference>
<proteinExistence type="predicted"/>
<keyword evidence="1" id="KW-0732">Signal</keyword>
<organism evidence="2 3">
    <name type="scientific">Desulfosporosinus fructosivorans</name>
    <dbReference type="NCBI Taxonomy" id="2018669"/>
    <lineage>
        <taxon>Bacteria</taxon>
        <taxon>Bacillati</taxon>
        <taxon>Bacillota</taxon>
        <taxon>Clostridia</taxon>
        <taxon>Eubacteriales</taxon>
        <taxon>Desulfitobacteriaceae</taxon>
        <taxon>Desulfosporosinus</taxon>
    </lineage>
</organism>
<evidence type="ECO:0000313" key="3">
    <source>
        <dbReference type="Proteomes" id="UP000298460"/>
    </source>
</evidence>
<sequence length="237" mass="25341">MEFTNTKEETSKKKRTTKFAMLIGTALIASTLFASTALASSNPVNDSSDKQPAKKQLMLSIKNGSGDPIDISGSSPEMIKAQVDSLVQAGKLSKEEADKILSFDGQSKNFSDTIPAGDQRKLVIKNESGDQIKIVGTSPEMLKSKVEALVEAGKLSREEADKILSSDNPAINLSDSKPAGNQMMLVFKNESGEPIKLSGSSPEMIKSQVQALLEEGKISQQTADKVLNGLPNLPSKE</sequence>
<feature type="chain" id="PRO_5021455612" description="DUF2680 domain-containing protein" evidence="1">
    <location>
        <begin position="40"/>
        <end position="237"/>
    </location>
</feature>
<dbReference type="RefSeq" id="WP_135551648.1">
    <property type="nucleotide sequence ID" value="NZ_SPQQ01000013.1"/>
</dbReference>
<accession>A0A4Z0R1N8</accession>
<feature type="signal peptide" evidence="1">
    <location>
        <begin position="1"/>
        <end position="39"/>
    </location>
</feature>
<name>A0A4Z0R1N8_9FIRM</name>
<evidence type="ECO:0000256" key="1">
    <source>
        <dbReference type="SAM" id="SignalP"/>
    </source>
</evidence>
<dbReference type="Proteomes" id="UP000298460">
    <property type="component" value="Unassembled WGS sequence"/>
</dbReference>
<reference evidence="2 3" key="1">
    <citation type="submission" date="2019-03" db="EMBL/GenBank/DDBJ databases">
        <title>Draft Genome Sequence of Desulfosporosinus fructosivorans Strain 63.6F, Isolated from Marine Sediment in the Baltic Sea.</title>
        <authorList>
            <person name="Hausmann B."/>
            <person name="Vandieken V."/>
            <person name="Pjevac P."/>
            <person name="Schreck K."/>
            <person name="Herbold C.W."/>
            <person name="Loy A."/>
        </authorList>
    </citation>
    <scope>NUCLEOTIDE SEQUENCE [LARGE SCALE GENOMIC DNA]</scope>
    <source>
        <strain evidence="2 3">63.6F</strain>
    </source>
</reference>
<dbReference type="AlphaFoldDB" id="A0A4Z0R1N8"/>